<reference evidence="1" key="2">
    <citation type="journal article" date="2023" name="Microorganisms">
        <title>Isolation and Genomic Characteristics of Cat-Borne Campylobacter felis sp. nov. and Sheep-Borne Campylobacter ovis sp. nov.</title>
        <authorList>
            <person name="Wang H."/>
            <person name="Li Y."/>
            <person name="Gu Y."/>
            <person name="Zhou G."/>
            <person name="Chen X."/>
            <person name="Zhang X."/>
            <person name="Shao Z."/>
            <person name="Zhang J."/>
            <person name="Zhang M."/>
        </authorList>
    </citation>
    <scope>NUCLEOTIDE SEQUENCE</scope>
    <source>
        <strain evidence="1">PS10</strain>
    </source>
</reference>
<keyword evidence="2" id="KW-1185">Reference proteome</keyword>
<dbReference type="RefSeq" id="WP_284938904.1">
    <property type="nucleotide sequence ID" value="NZ_JANURM010000051.1"/>
</dbReference>
<reference evidence="1" key="1">
    <citation type="submission" date="2022-08" db="EMBL/GenBank/DDBJ databases">
        <authorList>
            <person name="Wang H."/>
        </authorList>
    </citation>
    <scope>NUCLEOTIDE SEQUENCE</scope>
    <source>
        <strain evidence="1">PS10</strain>
    </source>
</reference>
<dbReference type="InterPro" id="IPR023346">
    <property type="entry name" value="Lysozyme-like_dom_sf"/>
</dbReference>
<comment type="caution">
    <text evidence="1">The sequence shown here is derived from an EMBL/GenBank/DDBJ whole genome shotgun (WGS) entry which is preliminary data.</text>
</comment>
<organism evidence="1 2">
    <name type="scientific">Campylobacter gastrosuis</name>
    <dbReference type="NCBI Taxonomy" id="2974576"/>
    <lineage>
        <taxon>Bacteria</taxon>
        <taxon>Pseudomonadati</taxon>
        <taxon>Campylobacterota</taxon>
        <taxon>Epsilonproteobacteria</taxon>
        <taxon>Campylobacterales</taxon>
        <taxon>Campylobacteraceae</taxon>
        <taxon>Campylobacter</taxon>
    </lineage>
</organism>
<evidence type="ECO:0000313" key="1">
    <source>
        <dbReference type="EMBL" id="MDL0090082.1"/>
    </source>
</evidence>
<gene>
    <name evidence="1" type="ORF">NYG85_12020</name>
</gene>
<dbReference type="Proteomes" id="UP001173801">
    <property type="component" value="Unassembled WGS sequence"/>
</dbReference>
<dbReference type="EMBL" id="JANURM010000051">
    <property type="protein sequence ID" value="MDL0090082.1"/>
    <property type="molecule type" value="Genomic_DNA"/>
</dbReference>
<dbReference type="Gene3D" id="1.20.141.10">
    <property type="entry name" value="Chitosanase, subunit A, domain 1"/>
    <property type="match status" value="1"/>
</dbReference>
<accession>A0ABT7HT37</accession>
<dbReference type="SUPFAM" id="SSF53955">
    <property type="entry name" value="Lysozyme-like"/>
    <property type="match status" value="1"/>
</dbReference>
<evidence type="ECO:0000313" key="2">
    <source>
        <dbReference type="Proteomes" id="UP001173801"/>
    </source>
</evidence>
<proteinExistence type="predicted"/>
<name>A0ABT7HT37_9BACT</name>
<protein>
    <submittedName>
        <fullName evidence="1">Uncharacterized protein</fullName>
    </submittedName>
</protein>
<sequence length="85" mass="9569">MAKATIDNLDPELVEFIRLNELNKKTGKLIYQFATYRGFREAIKTAQRVAGVDENGVMSDEALKAINAVPEDDFVKGFELEIQGY</sequence>